<dbReference type="Proteomes" id="UP001206206">
    <property type="component" value="Unassembled WGS sequence"/>
</dbReference>
<comment type="caution">
    <text evidence="2">The sequence shown here is derived from an EMBL/GenBank/DDBJ whole genome shotgun (WGS) entry which is preliminary data.</text>
</comment>
<name>A0ABT1PF83_9ACTN</name>
<proteinExistence type="predicted"/>
<reference evidence="2 3" key="1">
    <citation type="submission" date="2022-06" db="EMBL/GenBank/DDBJ databases">
        <title>Draft genome sequence of type strain Streptomyces rubrisoli DSM 42083.</title>
        <authorList>
            <person name="Duangmal K."/>
            <person name="Klaysubun C."/>
        </authorList>
    </citation>
    <scope>NUCLEOTIDE SEQUENCE [LARGE SCALE GENOMIC DNA]</scope>
    <source>
        <strain evidence="2 3">DSM 42083</strain>
    </source>
</reference>
<accession>A0ABT1PF83</accession>
<dbReference type="SUPFAM" id="SSF50494">
    <property type="entry name" value="Trypsin-like serine proteases"/>
    <property type="match status" value="1"/>
</dbReference>
<evidence type="ECO:0000313" key="3">
    <source>
        <dbReference type="Proteomes" id="UP001206206"/>
    </source>
</evidence>
<feature type="compositionally biased region" description="Basic and acidic residues" evidence="1">
    <location>
        <begin position="579"/>
        <end position="594"/>
    </location>
</feature>
<dbReference type="Pfam" id="PF13365">
    <property type="entry name" value="Trypsin_2"/>
    <property type="match status" value="1"/>
</dbReference>
<gene>
    <name evidence="2" type="ORF">NON19_18875</name>
</gene>
<evidence type="ECO:0000313" key="2">
    <source>
        <dbReference type="EMBL" id="MCQ4044034.1"/>
    </source>
</evidence>
<keyword evidence="3" id="KW-1185">Reference proteome</keyword>
<dbReference type="InterPro" id="IPR009003">
    <property type="entry name" value="Peptidase_S1_PA"/>
</dbReference>
<feature type="region of interest" description="Disordered" evidence="1">
    <location>
        <begin position="579"/>
        <end position="605"/>
    </location>
</feature>
<sequence>MGGHEDPWLVRIEDDGRRVHGAGTLLDEAYVLTCAHVVEQARGNAGGDVWVRVAGRAQDPYRATVVPCCWQPPLPEHRGDVAVLRLDRPVAGAPRARIRRTWQDGERVRVFGFPARTDNGQRVDAVLRSYDFSHERIQLDAVREPRVHQGFSGAAALADSGEILGVIAEVRGPQAESSWMISARALQAYASSVIDDYLVRRPSRDERFSHPAPEDHQTLDHPVRLALTQQLVAWLGSDGPGGVCAVGGPGAVRVVSRLVGLTVPAYRAAASALAPVADAPAGTLPPVGGVDAAVDATGKPTAEIAQEVATSLSLPTDTGVRLVDQLEELGSPVVVVVNSVDAAADPYDLYQRVLRPVAVRAPEIGVRLLLGYRELGGGDRGSVAYPRGAVAADLAGLHARHGDGELPGAAERVGSLDRLVAAVREVAAAERDALTVYQHVAPRISTVPEQRVAAAAALRVRIGLLKEIGGVPEQNAALAEPAVRAWLAGELAACTAAANKALARAQDRSRELTGLLAHRDRLRARLDAYRAEAAAHGLVEDLGDSYEAARGLLYHGLCDLDEAERRVADYHAAVRHRLDSPADSDANGRTDAGNRAHGGARGGVW</sequence>
<keyword evidence="2" id="KW-0645">Protease</keyword>
<dbReference type="RefSeq" id="WP_255929627.1">
    <property type="nucleotide sequence ID" value="NZ_JANFNH010000022.1"/>
</dbReference>
<evidence type="ECO:0000256" key="1">
    <source>
        <dbReference type="SAM" id="MobiDB-lite"/>
    </source>
</evidence>
<keyword evidence="2" id="KW-0378">Hydrolase</keyword>
<organism evidence="2 3">
    <name type="scientific">Streptantibioticus rubrisoli</name>
    <dbReference type="NCBI Taxonomy" id="1387313"/>
    <lineage>
        <taxon>Bacteria</taxon>
        <taxon>Bacillati</taxon>
        <taxon>Actinomycetota</taxon>
        <taxon>Actinomycetes</taxon>
        <taxon>Kitasatosporales</taxon>
        <taxon>Streptomycetaceae</taxon>
        <taxon>Streptantibioticus</taxon>
    </lineage>
</organism>
<dbReference type="GO" id="GO:0006508">
    <property type="term" value="P:proteolysis"/>
    <property type="evidence" value="ECO:0007669"/>
    <property type="project" value="UniProtKB-KW"/>
</dbReference>
<protein>
    <submittedName>
        <fullName evidence="2">Serine protease</fullName>
    </submittedName>
</protein>
<dbReference type="EMBL" id="JANFNH010000022">
    <property type="protein sequence ID" value="MCQ4044034.1"/>
    <property type="molecule type" value="Genomic_DNA"/>
</dbReference>
<dbReference type="GO" id="GO:0008233">
    <property type="term" value="F:peptidase activity"/>
    <property type="evidence" value="ECO:0007669"/>
    <property type="project" value="UniProtKB-KW"/>
</dbReference>
<dbReference type="Gene3D" id="2.40.10.120">
    <property type="match status" value="1"/>
</dbReference>